<keyword evidence="4" id="KW-0378">Hydrolase</keyword>
<comment type="caution">
    <text evidence="4">The sequence shown here is derived from an EMBL/GenBank/DDBJ whole genome shotgun (WGS) entry which is preliminary data.</text>
</comment>
<dbReference type="Gene3D" id="3.20.20.80">
    <property type="entry name" value="Glycosidases"/>
    <property type="match status" value="1"/>
</dbReference>
<dbReference type="InterPro" id="IPR017853">
    <property type="entry name" value="GH"/>
</dbReference>
<dbReference type="AlphaFoldDB" id="A0A433BAC3"/>
<accession>A0A433BAC3</accession>
<organism evidence="4 5">
    <name type="scientific">Jimgerdemannia flammicorona</name>
    <dbReference type="NCBI Taxonomy" id="994334"/>
    <lineage>
        <taxon>Eukaryota</taxon>
        <taxon>Fungi</taxon>
        <taxon>Fungi incertae sedis</taxon>
        <taxon>Mucoromycota</taxon>
        <taxon>Mucoromycotina</taxon>
        <taxon>Endogonomycetes</taxon>
        <taxon>Endogonales</taxon>
        <taxon>Endogonaceae</taxon>
        <taxon>Jimgerdemannia</taxon>
    </lineage>
</organism>
<evidence type="ECO:0000256" key="2">
    <source>
        <dbReference type="ARBA" id="ARBA00022729"/>
    </source>
</evidence>
<reference evidence="4 5" key="1">
    <citation type="journal article" date="2018" name="New Phytol.">
        <title>Phylogenomics of Endogonaceae and evolution of mycorrhizas within Mucoromycota.</title>
        <authorList>
            <person name="Chang Y."/>
            <person name="Desiro A."/>
            <person name="Na H."/>
            <person name="Sandor L."/>
            <person name="Lipzen A."/>
            <person name="Clum A."/>
            <person name="Barry K."/>
            <person name="Grigoriev I.V."/>
            <person name="Martin F.M."/>
            <person name="Stajich J.E."/>
            <person name="Smith M.E."/>
            <person name="Bonito G."/>
            <person name="Spatafora J.W."/>
        </authorList>
    </citation>
    <scope>NUCLEOTIDE SEQUENCE [LARGE SCALE GENOMIC DNA]</scope>
    <source>
        <strain evidence="4 5">GMNB39</strain>
    </source>
</reference>
<comment type="similarity">
    <text evidence="1">Belongs to the glycosyl hydrolase 25 family.</text>
</comment>
<dbReference type="PROSITE" id="PS51904">
    <property type="entry name" value="GLYCOSYL_HYDROL_F25_2"/>
    <property type="match status" value="1"/>
</dbReference>
<evidence type="ECO:0000313" key="5">
    <source>
        <dbReference type="Proteomes" id="UP000268093"/>
    </source>
</evidence>
<keyword evidence="2 3" id="KW-0732">Signal</keyword>
<feature type="signal peptide" evidence="3">
    <location>
        <begin position="1"/>
        <end position="22"/>
    </location>
</feature>
<dbReference type="SUPFAM" id="SSF51445">
    <property type="entry name" value="(Trans)glycosidases"/>
    <property type="match status" value="1"/>
</dbReference>
<dbReference type="EMBL" id="RBNI01014548">
    <property type="protein sequence ID" value="RUP20458.1"/>
    <property type="molecule type" value="Genomic_DNA"/>
</dbReference>
<dbReference type="GO" id="GO:0016998">
    <property type="term" value="P:cell wall macromolecule catabolic process"/>
    <property type="evidence" value="ECO:0007669"/>
    <property type="project" value="InterPro"/>
</dbReference>
<evidence type="ECO:0000313" key="4">
    <source>
        <dbReference type="EMBL" id="RUP20458.1"/>
    </source>
</evidence>
<feature type="chain" id="PRO_5019194533" evidence="3">
    <location>
        <begin position="23"/>
        <end position="236"/>
    </location>
</feature>
<name>A0A433BAC3_9FUNG</name>
<dbReference type="OrthoDB" id="2251794at2759"/>
<gene>
    <name evidence="4" type="ORF">BC936DRAFT_139244</name>
</gene>
<dbReference type="Proteomes" id="UP000268093">
    <property type="component" value="Unassembled WGS sequence"/>
</dbReference>
<dbReference type="InterPro" id="IPR002053">
    <property type="entry name" value="Glyco_hydro_25"/>
</dbReference>
<dbReference type="PANTHER" id="PTHR23208:SF36">
    <property type="entry name" value="LYSOZYME-RELATED"/>
    <property type="match status" value="1"/>
</dbReference>
<protein>
    <submittedName>
        <fullName evidence="4">Glycoside hydrolase superfamily</fullName>
    </submittedName>
</protein>
<proteinExistence type="inferred from homology"/>
<dbReference type="GO" id="GO:0003796">
    <property type="term" value="F:lysozyme activity"/>
    <property type="evidence" value="ECO:0007669"/>
    <property type="project" value="InterPro"/>
</dbReference>
<evidence type="ECO:0000256" key="1">
    <source>
        <dbReference type="ARBA" id="ARBA00010646"/>
    </source>
</evidence>
<dbReference type="GO" id="GO:0009253">
    <property type="term" value="P:peptidoglycan catabolic process"/>
    <property type="evidence" value="ECO:0007669"/>
    <property type="project" value="InterPro"/>
</dbReference>
<dbReference type="InterPro" id="IPR051595">
    <property type="entry name" value="GH25_Enzymes"/>
</dbReference>
<evidence type="ECO:0000256" key="3">
    <source>
        <dbReference type="SAM" id="SignalP"/>
    </source>
</evidence>
<keyword evidence="5" id="KW-1185">Reference proteome</keyword>
<sequence length="236" mass="26057">MLKHLILVAVTLLTVFTLPAAAIESGVDASSTQSVSAWSCAHKAGFTRAVISCYQEACGGAGGRINPSCLTNYKNAKAAGYTYIDLYMFPCTGYSTCKSPASQVQELVNFVNTNHMLVQKIWLDIEVDSSSPSVGCPNNWKMGISQNKVVAQQFNSAMKATQWKWGIYSSASQWSQIFGSTAYVLNNAFPVWYAHYDDVANFNDWSTRKFGGWTTPYGKQFWDKNSCGSFDENIFT</sequence>
<dbReference type="GO" id="GO:0007165">
    <property type="term" value="P:signal transduction"/>
    <property type="evidence" value="ECO:0007669"/>
    <property type="project" value="TreeGrafter"/>
</dbReference>
<dbReference type="PANTHER" id="PTHR23208">
    <property type="entry name" value="LYSOZYME PROTEIN"/>
    <property type="match status" value="1"/>
</dbReference>